<dbReference type="PANTHER" id="PTHR46579:SF1">
    <property type="entry name" value="F5_8 TYPE C DOMAIN-CONTAINING PROTEIN"/>
    <property type="match status" value="1"/>
</dbReference>
<proteinExistence type="predicted"/>
<reference evidence="2" key="2">
    <citation type="submission" date="2015-01" db="EMBL/GenBank/DDBJ databases">
        <title>Evolutionary Origins and Diversification of the Mycorrhizal Mutualists.</title>
        <authorList>
            <consortium name="DOE Joint Genome Institute"/>
            <consortium name="Mycorrhizal Genomics Consortium"/>
            <person name="Kohler A."/>
            <person name="Kuo A."/>
            <person name="Nagy L.G."/>
            <person name="Floudas D."/>
            <person name="Copeland A."/>
            <person name="Barry K.W."/>
            <person name="Cichocki N."/>
            <person name="Veneault-Fourrey C."/>
            <person name="LaButti K."/>
            <person name="Lindquist E.A."/>
            <person name="Lipzen A."/>
            <person name="Lundell T."/>
            <person name="Morin E."/>
            <person name="Murat C."/>
            <person name="Riley R."/>
            <person name="Ohm R."/>
            <person name="Sun H."/>
            <person name="Tunlid A."/>
            <person name="Henrissat B."/>
            <person name="Grigoriev I.V."/>
            <person name="Hibbett D.S."/>
            <person name="Martin F."/>
        </authorList>
    </citation>
    <scope>NUCLEOTIDE SEQUENCE [LARGE SCALE GENOMIC DNA]</scope>
    <source>
        <strain evidence="2">MAFF 305830</strain>
    </source>
</reference>
<dbReference type="OrthoDB" id="2404451at2759"/>
<evidence type="ECO:0000313" key="2">
    <source>
        <dbReference type="Proteomes" id="UP000054097"/>
    </source>
</evidence>
<accession>A0A0C3A5L6</accession>
<evidence type="ECO:0000313" key="1">
    <source>
        <dbReference type="EMBL" id="KIM19970.1"/>
    </source>
</evidence>
<sequence length="255" mass="30435">MTPSWMVRAMPDIHLHSTKYTAESWAFWITWMAPYLLFDRLPDEHYQHLLLLVDIIKAVTSLELEEEGLDILDADVRRWHDQYEQYYYRYEMDRISTCPLTIHAIIHLVSSTRHAGPLSRIWEYVTERFMGKIARSVTSRQYPFSQLSETVKKWEQVKVVAIRYGLEKELFLADERRNWSILGKQETMIPEINDTTVLKSPHQANYQWTDAECRRVAVYIRQAYQLRASADSIMKELPKTVPRWGKFRVKFTKRM</sequence>
<dbReference type="PANTHER" id="PTHR46579">
    <property type="entry name" value="F5/8 TYPE C DOMAIN-CONTAINING PROTEIN-RELATED"/>
    <property type="match status" value="1"/>
</dbReference>
<organism evidence="1 2">
    <name type="scientific">Serendipita vermifera MAFF 305830</name>
    <dbReference type="NCBI Taxonomy" id="933852"/>
    <lineage>
        <taxon>Eukaryota</taxon>
        <taxon>Fungi</taxon>
        <taxon>Dikarya</taxon>
        <taxon>Basidiomycota</taxon>
        <taxon>Agaricomycotina</taxon>
        <taxon>Agaricomycetes</taxon>
        <taxon>Sebacinales</taxon>
        <taxon>Serendipitaceae</taxon>
        <taxon>Serendipita</taxon>
    </lineage>
</organism>
<dbReference type="Proteomes" id="UP000054097">
    <property type="component" value="Unassembled WGS sequence"/>
</dbReference>
<dbReference type="HOGENOM" id="CLU_032165_2_0_1"/>
<reference evidence="1 2" key="1">
    <citation type="submission" date="2014-04" db="EMBL/GenBank/DDBJ databases">
        <authorList>
            <consortium name="DOE Joint Genome Institute"/>
            <person name="Kuo A."/>
            <person name="Zuccaro A."/>
            <person name="Kohler A."/>
            <person name="Nagy L.G."/>
            <person name="Floudas D."/>
            <person name="Copeland A."/>
            <person name="Barry K.W."/>
            <person name="Cichocki N."/>
            <person name="Veneault-Fourrey C."/>
            <person name="LaButti K."/>
            <person name="Lindquist E.A."/>
            <person name="Lipzen A."/>
            <person name="Lundell T."/>
            <person name="Morin E."/>
            <person name="Murat C."/>
            <person name="Sun H."/>
            <person name="Tunlid A."/>
            <person name="Henrissat B."/>
            <person name="Grigoriev I.V."/>
            <person name="Hibbett D.S."/>
            <person name="Martin F."/>
            <person name="Nordberg H.P."/>
            <person name="Cantor M.N."/>
            <person name="Hua S.X."/>
        </authorList>
    </citation>
    <scope>NUCLEOTIDE SEQUENCE [LARGE SCALE GENOMIC DNA]</scope>
    <source>
        <strain evidence="1 2">MAFF 305830</strain>
    </source>
</reference>
<dbReference type="STRING" id="933852.A0A0C3A5L6"/>
<name>A0A0C3A5L6_SERVB</name>
<gene>
    <name evidence="1" type="ORF">M408DRAFT_311094</name>
</gene>
<dbReference type="AlphaFoldDB" id="A0A0C3A5L6"/>
<dbReference type="EMBL" id="KN824498">
    <property type="protein sequence ID" value="KIM19970.1"/>
    <property type="molecule type" value="Genomic_DNA"/>
</dbReference>
<protein>
    <submittedName>
        <fullName evidence="1">Uncharacterized protein</fullName>
    </submittedName>
</protein>
<keyword evidence="2" id="KW-1185">Reference proteome</keyword>